<dbReference type="Gene3D" id="1.10.10.60">
    <property type="entry name" value="Homeodomain-like"/>
    <property type="match status" value="1"/>
</dbReference>
<keyword evidence="1" id="KW-0805">Transcription regulation</keyword>
<keyword evidence="3" id="KW-0804">Transcription</keyword>
<dbReference type="InterPro" id="IPR050109">
    <property type="entry name" value="HTH-type_TetR-like_transc_reg"/>
</dbReference>
<organism evidence="5">
    <name type="scientific">bioreactor metagenome</name>
    <dbReference type="NCBI Taxonomy" id="1076179"/>
    <lineage>
        <taxon>unclassified sequences</taxon>
        <taxon>metagenomes</taxon>
        <taxon>ecological metagenomes</taxon>
    </lineage>
</organism>
<dbReference type="PANTHER" id="PTHR30055:SF224">
    <property type="entry name" value="TRANSCRIPTIONAL REGULATOR TETR FAMILY"/>
    <property type="match status" value="1"/>
</dbReference>
<dbReference type="Pfam" id="PF00440">
    <property type="entry name" value="TetR_N"/>
    <property type="match status" value="1"/>
</dbReference>
<dbReference type="PROSITE" id="PS01081">
    <property type="entry name" value="HTH_TETR_1"/>
    <property type="match status" value="1"/>
</dbReference>
<dbReference type="Pfam" id="PF14246">
    <property type="entry name" value="TetR_C_7"/>
    <property type="match status" value="1"/>
</dbReference>
<dbReference type="AlphaFoldDB" id="A0A644Z773"/>
<gene>
    <name evidence="5" type="ORF">SDC9_80525</name>
</gene>
<evidence type="ECO:0000256" key="3">
    <source>
        <dbReference type="ARBA" id="ARBA00023163"/>
    </source>
</evidence>
<dbReference type="SUPFAM" id="SSF46689">
    <property type="entry name" value="Homeodomain-like"/>
    <property type="match status" value="1"/>
</dbReference>
<dbReference type="GO" id="GO:0003700">
    <property type="term" value="F:DNA-binding transcription factor activity"/>
    <property type="evidence" value="ECO:0007669"/>
    <property type="project" value="TreeGrafter"/>
</dbReference>
<dbReference type="EMBL" id="VSSQ01006815">
    <property type="protein sequence ID" value="MPM33944.1"/>
    <property type="molecule type" value="Genomic_DNA"/>
</dbReference>
<dbReference type="PROSITE" id="PS50977">
    <property type="entry name" value="HTH_TETR_2"/>
    <property type="match status" value="1"/>
</dbReference>
<dbReference type="InterPro" id="IPR023772">
    <property type="entry name" value="DNA-bd_HTH_TetR-type_CS"/>
</dbReference>
<dbReference type="InterPro" id="IPR039536">
    <property type="entry name" value="TetR_C_Proteobacteria"/>
</dbReference>
<dbReference type="InterPro" id="IPR009057">
    <property type="entry name" value="Homeodomain-like_sf"/>
</dbReference>
<dbReference type="PRINTS" id="PR00455">
    <property type="entry name" value="HTHTETR"/>
</dbReference>
<accession>A0A644Z773</accession>
<evidence type="ECO:0000259" key="4">
    <source>
        <dbReference type="PROSITE" id="PS50977"/>
    </source>
</evidence>
<evidence type="ECO:0000256" key="2">
    <source>
        <dbReference type="ARBA" id="ARBA00023125"/>
    </source>
</evidence>
<sequence>MTEIKTRKKRDTSQKRKAILEGAVKVFTQNGFDASSMDRIAEVAGVSKRTIYNHFPSKEDLFQAIVADFLKQRDERKPIQYTSAQSLEEQLKEFAKAELFLINDPVRRGLSKLFTSVFLMDLDFGRKTRSQFEPHKAFIAWLNAAQENQKLRFQSPELAARIFYGLVEAA</sequence>
<reference evidence="5" key="1">
    <citation type="submission" date="2019-08" db="EMBL/GenBank/DDBJ databases">
        <authorList>
            <person name="Kucharzyk K."/>
            <person name="Murdoch R.W."/>
            <person name="Higgins S."/>
            <person name="Loffler F."/>
        </authorList>
    </citation>
    <scope>NUCLEOTIDE SEQUENCE</scope>
</reference>
<dbReference type="GO" id="GO:0000976">
    <property type="term" value="F:transcription cis-regulatory region binding"/>
    <property type="evidence" value="ECO:0007669"/>
    <property type="project" value="TreeGrafter"/>
</dbReference>
<evidence type="ECO:0000313" key="5">
    <source>
        <dbReference type="EMBL" id="MPM33944.1"/>
    </source>
</evidence>
<dbReference type="PANTHER" id="PTHR30055">
    <property type="entry name" value="HTH-TYPE TRANSCRIPTIONAL REGULATOR RUTR"/>
    <property type="match status" value="1"/>
</dbReference>
<feature type="domain" description="HTH tetR-type" evidence="4">
    <location>
        <begin position="13"/>
        <end position="73"/>
    </location>
</feature>
<dbReference type="InterPro" id="IPR001647">
    <property type="entry name" value="HTH_TetR"/>
</dbReference>
<dbReference type="FunFam" id="1.10.10.60:FF:000141">
    <property type="entry name" value="TetR family transcriptional regulator"/>
    <property type="match status" value="1"/>
</dbReference>
<comment type="caution">
    <text evidence="5">The sequence shown here is derived from an EMBL/GenBank/DDBJ whole genome shotgun (WGS) entry which is preliminary data.</text>
</comment>
<proteinExistence type="predicted"/>
<protein>
    <recommendedName>
        <fullName evidence="4">HTH tetR-type domain-containing protein</fullName>
    </recommendedName>
</protein>
<evidence type="ECO:0000256" key="1">
    <source>
        <dbReference type="ARBA" id="ARBA00023015"/>
    </source>
</evidence>
<dbReference type="Gene3D" id="1.10.357.10">
    <property type="entry name" value="Tetracycline Repressor, domain 2"/>
    <property type="match status" value="1"/>
</dbReference>
<name>A0A644Z773_9ZZZZ</name>
<keyword evidence="2" id="KW-0238">DNA-binding</keyword>